<keyword evidence="8" id="KW-0812">Transmembrane</keyword>
<keyword evidence="3 8" id="KW-0732">Signal</keyword>
<dbReference type="GO" id="GO:0009279">
    <property type="term" value="C:cell outer membrane"/>
    <property type="evidence" value="ECO:0007669"/>
    <property type="project" value="UniProtKB-SubCell"/>
</dbReference>
<comment type="subcellular location">
    <subcellularLocation>
        <location evidence="1">Cell outer membrane</location>
        <topology evidence="1">Lipid-anchor</topology>
    </subcellularLocation>
</comment>
<dbReference type="InterPro" id="IPR006182">
    <property type="entry name" value="FliF_N_dom"/>
</dbReference>
<feature type="domain" description="Flagellar M-ring N-terminal" evidence="9">
    <location>
        <begin position="33"/>
        <end position="201"/>
    </location>
</feature>
<dbReference type="Pfam" id="PF01514">
    <property type="entry name" value="YscJ_FliF"/>
    <property type="match status" value="1"/>
</dbReference>
<sequence>MTNFQPTRRTRAARPLARLVLVCAVLLLAGCQRELYSGLSEADANQMLSVLGDAGIPAEKENDARDASDKQAWQLTVDDGDLHAALTVLHAQGLPKPNYASLGELFQKQGLVSTPAEERVRYLYGVSQDLSRTLQDIEGVVVAHVQVVIPENDPLADKIKPSSAAVYIRYKSGVDLRAMAPMVKDLVAHSIEGLQYDNVSLFLQPADARPVRADGVGSALNDIVRLRSPLGWLVFALILLTLAMVVLVGARRGAFGRGLASLLGGGVARAGAARGTAARVRASDGTRESGT</sequence>
<dbReference type="Gene3D" id="3.30.300.30">
    <property type="match status" value="1"/>
</dbReference>
<dbReference type="PRINTS" id="PR01338">
    <property type="entry name" value="TYPE3OMKPROT"/>
</dbReference>
<evidence type="ECO:0000256" key="3">
    <source>
        <dbReference type="ARBA" id="ARBA00022729"/>
    </source>
</evidence>
<protein>
    <recommendedName>
        <fullName evidence="8">Lipoprotein</fullName>
    </recommendedName>
</protein>
<evidence type="ECO:0000256" key="4">
    <source>
        <dbReference type="ARBA" id="ARBA00023136"/>
    </source>
</evidence>
<comment type="caution">
    <text evidence="10">The sequence shown here is derived from an EMBL/GenBank/DDBJ whole genome shotgun (WGS) entry which is preliminary data.</text>
</comment>
<organism evidence="10 11">
    <name type="scientific">Paraburkholderia madseniana</name>
    <dbReference type="NCBI Taxonomy" id="2599607"/>
    <lineage>
        <taxon>Bacteria</taxon>
        <taxon>Pseudomonadati</taxon>
        <taxon>Pseudomonadota</taxon>
        <taxon>Betaproteobacteria</taxon>
        <taxon>Burkholderiales</taxon>
        <taxon>Burkholderiaceae</taxon>
        <taxon>Paraburkholderia</taxon>
    </lineage>
</organism>
<dbReference type="Gene3D" id="3.30.70.1530">
    <property type="entry name" value="Hypothetical protein rpa1041"/>
    <property type="match status" value="1"/>
</dbReference>
<dbReference type="NCBIfam" id="TIGR02544">
    <property type="entry name" value="III_secr_YscJ"/>
    <property type="match status" value="1"/>
</dbReference>
<evidence type="ECO:0000313" key="11">
    <source>
        <dbReference type="Proteomes" id="UP000463700"/>
    </source>
</evidence>
<evidence type="ECO:0000256" key="8">
    <source>
        <dbReference type="RuleBase" id="RU364102"/>
    </source>
</evidence>
<accession>A0A6N6WJG1</accession>
<dbReference type="PANTHER" id="PTHR30046">
    <property type="entry name" value="FLAGELLAR M-RING PROTEIN"/>
    <property type="match status" value="1"/>
</dbReference>
<name>A0A6N6WJG1_9BURK</name>
<dbReference type="PANTHER" id="PTHR30046:SF2">
    <property type="entry name" value="YOP PROTEINS TRANSLOCATION LIPOPROTEIN J"/>
    <property type="match status" value="1"/>
</dbReference>
<dbReference type="GO" id="GO:0009306">
    <property type="term" value="P:protein secretion"/>
    <property type="evidence" value="ECO:0007669"/>
    <property type="project" value="InterPro"/>
</dbReference>
<dbReference type="EMBL" id="VOSW01000014">
    <property type="protein sequence ID" value="KAE8760159.1"/>
    <property type="molecule type" value="Genomic_DNA"/>
</dbReference>
<dbReference type="InterPro" id="IPR045851">
    <property type="entry name" value="AMP-bd_C_sf"/>
</dbReference>
<reference evidence="10 11" key="1">
    <citation type="journal article" date="2020" name="Int. J. Syst. Evol. Microbiol.">
        <title>Paraburkholderia madseniana sp. nov., a phenolic acid-degrading bacterium isolated from acidic forest soil.</title>
        <authorList>
            <person name="Wilhelm R.C."/>
            <person name="Murphy S.J.L."/>
            <person name="Feriancek N.M."/>
            <person name="Karasz D.C."/>
            <person name="DeRito C.M."/>
            <person name="Newman J.D."/>
            <person name="Buckley D.H."/>
        </authorList>
    </citation>
    <scope>NUCLEOTIDE SEQUENCE [LARGE SCALE GENOMIC DNA]</scope>
    <source>
        <strain evidence="10 11">RP11</strain>
    </source>
</reference>
<evidence type="ECO:0000256" key="7">
    <source>
        <dbReference type="ARBA" id="ARBA00023288"/>
    </source>
</evidence>
<keyword evidence="4 8" id="KW-0472">Membrane</keyword>
<dbReference type="InterPro" id="IPR043427">
    <property type="entry name" value="YscJ/FliF"/>
</dbReference>
<comment type="similarity">
    <text evidence="2 8">Belongs to the YscJ lipoprotein family.</text>
</comment>
<dbReference type="AlphaFoldDB" id="A0A6N6WJG1"/>
<dbReference type="OrthoDB" id="115186at2"/>
<evidence type="ECO:0000256" key="6">
    <source>
        <dbReference type="ARBA" id="ARBA00023237"/>
    </source>
</evidence>
<evidence type="ECO:0000256" key="5">
    <source>
        <dbReference type="ARBA" id="ARBA00023139"/>
    </source>
</evidence>
<keyword evidence="5 8" id="KW-0564">Palmitate</keyword>
<keyword evidence="6 8" id="KW-0998">Cell outer membrane</keyword>
<feature type="transmembrane region" description="Helical" evidence="8">
    <location>
        <begin position="230"/>
        <end position="250"/>
    </location>
</feature>
<evidence type="ECO:0000313" key="10">
    <source>
        <dbReference type="EMBL" id="KAE8760159.1"/>
    </source>
</evidence>
<proteinExistence type="inferred from homology"/>
<evidence type="ECO:0000256" key="1">
    <source>
        <dbReference type="ARBA" id="ARBA00004459"/>
    </source>
</evidence>
<gene>
    <name evidence="10" type="ORF">FSO04_09745</name>
</gene>
<evidence type="ECO:0000259" key="9">
    <source>
        <dbReference type="Pfam" id="PF01514"/>
    </source>
</evidence>
<keyword evidence="7 8" id="KW-0449">Lipoprotein</keyword>
<dbReference type="InterPro" id="IPR003282">
    <property type="entry name" value="T3SS_SctJ"/>
</dbReference>
<dbReference type="RefSeq" id="WP_154559490.1">
    <property type="nucleotide sequence ID" value="NZ_JAMXWG010000016.1"/>
</dbReference>
<dbReference type="Proteomes" id="UP000463700">
    <property type="component" value="Unassembled WGS sequence"/>
</dbReference>
<keyword evidence="8" id="KW-1133">Transmembrane helix</keyword>
<evidence type="ECO:0000256" key="2">
    <source>
        <dbReference type="ARBA" id="ARBA00009509"/>
    </source>
</evidence>